<dbReference type="STRING" id="1286171.EAL2_c21560"/>
<feature type="domain" description="ABC transmembrane type-1" evidence="12">
    <location>
        <begin position="73"/>
        <end position="355"/>
    </location>
</feature>
<keyword evidence="7 10" id="KW-1133">Transmembrane helix</keyword>
<name>W8TMK3_PEPAC</name>
<accession>W8TMK3</accession>
<dbReference type="SMART" id="SM00382">
    <property type="entry name" value="AAA"/>
    <property type="match status" value="1"/>
</dbReference>
<keyword evidence="6" id="KW-0067">ATP-binding</keyword>
<dbReference type="HOGENOM" id="CLU_000604_84_3_9"/>
<protein>
    <submittedName>
        <fullName evidence="13">ABC-type multidrug transport system, ATPase and permease component</fullName>
        <ecNumber evidence="13">3.6.3.-</ecNumber>
    </submittedName>
</protein>
<dbReference type="FunFam" id="1.20.1560.10:FF:000011">
    <property type="entry name" value="Multidrug ABC transporter ATP-binding protein"/>
    <property type="match status" value="1"/>
</dbReference>
<feature type="transmembrane region" description="Helical" evidence="10">
    <location>
        <begin position="70"/>
        <end position="97"/>
    </location>
</feature>
<dbReference type="InterPro" id="IPR003593">
    <property type="entry name" value="AAA+_ATPase"/>
</dbReference>
<dbReference type="KEGG" id="eac:EAL2_c21560"/>
<feature type="transmembrane region" description="Helical" evidence="10">
    <location>
        <begin position="308"/>
        <end position="333"/>
    </location>
</feature>
<keyword evidence="4 10" id="KW-0812">Transmembrane</keyword>
<evidence type="ECO:0000256" key="2">
    <source>
        <dbReference type="ARBA" id="ARBA00022448"/>
    </source>
</evidence>
<dbReference type="CDD" id="cd18547">
    <property type="entry name" value="ABC_6TM_Tm288_like"/>
    <property type="match status" value="1"/>
</dbReference>
<dbReference type="AlphaFoldDB" id="W8TMK3"/>
<keyword evidence="8 10" id="KW-0472">Membrane</keyword>
<dbReference type="Gene3D" id="1.20.1560.10">
    <property type="entry name" value="ABC transporter type 1, transmembrane domain"/>
    <property type="match status" value="1"/>
</dbReference>
<evidence type="ECO:0000259" key="11">
    <source>
        <dbReference type="PROSITE" id="PS50893"/>
    </source>
</evidence>
<comment type="subcellular location">
    <subcellularLocation>
        <location evidence="1">Cell membrane</location>
        <topology evidence="1">Multi-pass membrane protein</topology>
    </subcellularLocation>
</comment>
<evidence type="ECO:0000256" key="4">
    <source>
        <dbReference type="ARBA" id="ARBA00022692"/>
    </source>
</evidence>
<gene>
    <name evidence="13" type="ORF">EAL2_c21560</name>
</gene>
<dbReference type="CDD" id="cd03254">
    <property type="entry name" value="ABCC_Glucan_exporter_like"/>
    <property type="match status" value="1"/>
</dbReference>
<evidence type="ECO:0000256" key="9">
    <source>
        <dbReference type="SAM" id="MobiDB-lite"/>
    </source>
</evidence>
<evidence type="ECO:0000256" key="7">
    <source>
        <dbReference type="ARBA" id="ARBA00022989"/>
    </source>
</evidence>
<keyword evidence="2" id="KW-0813">Transport</keyword>
<reference evidence="13 14" key="1">
    <citation type="journal article" date="2014" name="Genome Announc.">
        <title>Complete Genome Sequence of Amino Acid-Utilizing Eubacterium acidaminophilum al-2 (DSM 3953).</title>
        <authorList>
            <person name="Poehlein A."/>
            <person name="Andreesen J.R."/>
            <person name="Daniel R."/>
        </authorList>
    </citation>
    <scope>NUCLEOTIDE SEQUENCE [LARGE SCALE GENOMIC DNA]</scope>
    <source>
        <strain evidence="13 14">DSM 3953</strain>
    </source>
</reference>
<feature type="transmembrane region" description="Helical" evidence="10">
    <location>
        <begin position="195"/>
        <end position="220"/>
    </location>
</feature>
<dbReference type="InterPro" id="IPR011527">
    <property type="entry name" value="ABC1_TM_dom"/>
</dbReference>
<evidence type="ECO:0000256" key="5">
    <source>
        <dbReference type="ARBA" id="ARBA00022741"/>
    </source>
</evidence>
<keyword evidence="3" id="KW-1003">Cell membrane</keyword>
<dbReference type="PROSITE" id="PS00211">
    <property type="entry name" value="ABC_TRANSPORTER_1"/>
    <property type="match status" value="1"/>
</dbReference>
<dbReference type="GO" id="GO:0016887">
    <property type="term" value="F:ATP hydrolysis activity"/>
    <property type="evidence" value="ECO:0007669"/>
    <property type="project" value="InterPro"/>
</dbReference>
<feature type="transmembrane region" description="Helical" evidence="10">
    <location>
        <begin position="109"/>
        <end position="129"/>
    </location>
</feature>
<dbReference type="EC" id="3.6.3.-" evidence="13"/>
<keyword evidence="13" id="KW-0378">Hydrolase</keyword>
<dbReference type="InterPro" id="IPR017871">
    <property type="entry name" value="ABC_transporter-like_CS"/>
</dbReference>
<dbReference type="PROSITE" id="PS50929">
    <property type="entry name" value="ABC_TM1F"/>
    <property type="match status" value="1"/>
</dbReference>
<sequence>MLSFFQGAKYIRIYVNLSLAGRRAQMENRPTQRQQPRFGGAHGARVPGEKPRDRKAVIKRLWPYMSRKRGALAASVLLVALSSVIMLAGPLLIGMAIDKYIIPGDYGGLLVITLLMAMFYILGAAATWLQNYVIIGMAQDAVRNIRLDVFDRLQALPLKFFDSRQHGDVMSRLTNDVENISSTLNTSITQIASSVLMLAGTIAMMLYLSPLLTLLTLTIVPLMLYTTEAIAKATKERFLEQQRAIGELNGYIEESISGIKAVKVFTREREGLEAFEKGNIRLRDCAIPAQIFSGVIPPLMNLLNNMGFAIVAGAGGYMAVKGTITVGVIASFINYSRQFSRPLNELANQFNTFQTAIAGAERVFEIADEQPEPKDAPDAIRLENVKGEVILEGVAFGYEEGQSVLKDISMHVPPGHSVALVGPTGAGKTTIVNLLTRFYDVSEGRILIDGIDIRNISRDSLRSSLGIVLQDTYLFSGTVMDNIRYGRLDATDEEVELAARLSNAHCFIRRLPQRYDTILSEDGSNLSQGQKQLIAIARAVLADPAILILDEATSSVDTRTEMHIQEAMLKLMENRTSFVIAHRLSTIKNADTILVINGGEIIESGRHEELLRKGGFYYNLYNSQFKRE</sequence>
<dbReference type="PANTHER" id="PTHR43394:SF1">
    <property type="entry name" value="ATP-BINDING CASSETTE SUB-FAMILY B MEMBER 10, MITOCHONDRIAL"/>
    <property type="match status" value="1"/>
</dbReference>
<evidence type="ECO:0000259" key="12">
    <source>
        <dbReference type="PROSITE" id="PS50929"/>
    </source>
</evidence>
<dbReference type="PATRIC" id="fig|1286171.3.peg.2105"/>
<organism evidence="13 14">
    <name type="scientific">Peptoclostridium acidaminophilum DSM 3953</name>
    <dbReference type="NCBI Taxonomy" id="1286171"/>
    <lineage>
        <taxon>Bacteria</taxon>
        <taxon>Bacillati</taxon>
        <taxon>Bacillota</taxon>
        <taxon>Clostridia</taxon>
        <taxon>Peptostreptococcales</taxon>
        <taxon>Peptoclostridiaceae</taxon>
        <taxon>Peptoclostridium</taxon>
    </lineage>
</organism>
<dbReference type="GO" id="GO:0005886">
    <property type="term" value="C:plasma membrane"/>
    <property type="evidence" value="ECO:0007669"/>
    <property type="project" value="UniProtKB-SubCell"/>
</dbReference>
<evidence type="ECO:0000256" key="8">
    <source>
        <dbReference type="ARBA" id="ARBA00023136"/>
    </source>
</evidence>
<keyword evidence="14" id="KW-1185">Reference proteome</keyword>
<dbReference type="GO" id="GO:0005524">
    <property type="term" value="F:ATP binding"/>
    <property type="evidence" value="ECO:0007669"/>
    <property type="project" value="UniProtKB-KW"/>
</dbReference>
<dbReference type="InterPro" id="IPR027417">
    <property type="entry name" value="P-loop_NTPase"/>
</dbReference>
<evidence type="ECO:0000256" key="3">
    <source>
        <dbReference type="ARBA" id="ARBA00022475"/>
    </source>
</evidence>
<dbReference type="SUPFAM" id="SSF52540">
    <property type="entry name" value="P-loop containing nucleoside triphosphate hydrolases"/>
    <property type="match status" value="1"/>
</dbReference>
<proteinExistence type="predicted"/>
<evidence type="ECO:0000256" key="1">
    <source>
        <dbReference type="ARBA" id="ARBA00004651"/>
    </source>
</evidence>
<evidence type="ECO:0000256" key="10">
    <source>
        <dbReference type="SAM" id="Phobius"/>
    </source>
</evidence>
<evidence type="ECO:0000313" key="13">
    <source>
        <dbReference type="EMBL" id="AHM57437.1"/>
    </source>
</evidence>
<feature type="region of interest" description="Disordered" evidence="9">
    <location>
        <begin position="27"/>
        <end position="49"/>
    </location>
</feature>
<dbReference type="Pfam" id="PF00005">
    <property type="entry name" value="ABC_tran"/>
    <property type="match status" value="1"/>
</dbReference>
<dbReference type="InterPro" id="IPR039421">
    <property type="entry name" value="Type_1_exporter"/>
</dbReference>
<feature type="domain" description="ABC transporter" evidence="11">
    <location>
        <begin position="380"/>
        <end position="623"/>
    </location>
</feature>
<dbReference type="EMBL" id="CP007452">
    <property type="protein sequence ID" value="AHM57437.1"/>
    <property type="molecule type" value="Genomic_DNA"/>
</dbReference>
<dbReference type="Pfam" id="PF00664">
    <property type="entry name" value="ABC_membrane"/>
    <property type="match status" value="1"/>
</dbReference>
<dbReference type="InterPro" id="IPR003439">
    <property type="entry name" value="ABC_transporter-like_ATP-bd"/>
</dbReference>
<dbReference type="Proteomes" id="UP000019591">
    <property type="component" value="Chromosome"/>
</dbReference>
<dbReference type="GO" id="GO:0015421">
    <property type="term" value="F:ABC-type oligopeptide transporter activity"/>
    <property type="evidence" value="ECO:0007669"/>
    <property type="project" value="TreeGrafter"/>
</dbReference>
<dbReference type="Gene3D" id="3.40.50.300">
    <property type="entry name" value="P-loop containing nucleotide triphosphate hydrolases"/>
    <property type="match status" value="1"/>
</dbReference>
<dbReference type="SUPFAM" id="SSF90123">
    <property type="entry name" value="ABC transporter transmembrane region"/>
    <property type="match status" value="1"/>
</dbReference>
<dbReference type="eggNOG" id="COG1132">
    <property type="taxonomic scope" value="Bacteria"/>
</dbReference>
<dbReference type="InterPro" id="IPR036640">
    <property type="entry name" value="ABC1_TM_sf"/>
</dbReference>
<dbReference type="FunFam" id="3.40.50.300:FF:000287">
    <property type="entry name" value="Multidrug ABC transporter ATP-binding protein"/>
    <property type="match status" value="1"/>
</dbReference>
<keyword evidence="5" id="KW-0547">Nucleotide-binding</keyword>
<dbReference type="PANTHER" id="PTHR43394">
    <property type="entry name" value="ATP-DEPENDENT PERMEASE MDL1, MITOCHONDRIAL"/>
    <property type="match status" value="1"/>
</dbReference>
<evidence type="ECO:0000313" key="14">
    <source>
        <dbReference type="Proteomes" id="UP000019591"/>
    </source>
</evidence>
<evidence type="ECO:0000256" key="6">
    <source>
        <dbReference type="ARBA" id="ARBA00022840"/>
    </source>
</evidence>
<dbReference type="PROSITE" id="PS50893">
    <property type="entry name" value="ABC_TRANSPORTER_2"/>
    <property type="match status" value="1"/>
</dbReference>